<keyword evidence="4" id="KW-1185">Reference proteome</keyword>
<dbReference type="AlphaFoldDB" id="A0A183BHG9"/>
<evidence type="ECO:0000313" key="5">
    <source>
        <dbReference type="WBParaSite" id="GPLIN_000004700"/>
    </source>
</evidence>
<dbReference type="GO" id="GO:0005525">
    <property type="term" value="F:GTP binding"/>
    <property type="evidence" value="ECO:0007669"/>
    <property type="project" value="InterPro"/>
</dbReference>
<dbReference type="GO" id="GO:0003924">
    <property type="term" value="F:GTPase activity"/>
    <property type="evidence" value="ECO:0007669"/>
    <property type="project" value="InterPro"/>
</dbReference>
<keyword evidence="2" id="KW-0547">Nucleotide-binding</keyword>
<dbReference type="InterPro" id="IPR001806">
    <property type="entry name" value="Small_GTPase"/>
</dbReference>
<dbReference type="PROSITE" id="PS51421">
    <property type="entry name" value="RAS"/>
    <property type="match status" value="1"/>
</dbReference>
<dbReference type="SMART" id="SM00174">
    <property type="entry name" value="RHO"/>
    <property type="match status" value="1"/>
</dbReference>
<dbReference type="Pfam" id="PF00071">
    <property type="entry name" value="Ras"/>
    <property type="match status" value="1"/>
</dbReference>
<sequence>MRVVSNHPAEMKTNGTKMDKMNKNGMMRYEPGGKMEQDGMENGLKMKQDGMEKNGLKMKQDGMEKNGLKMQQNGMEKNRLKMEQNGMEKNGLKMEQNVMEKNRLKMEQDGMEKNGLKMEQNGMEKNGLKMEQNGMAKNKLKMEQHGMEKNGRRSDSEKEWTNGMKAEEMDGMKFSMFEEAINAMAQQSPTVATTTTKSSSFGETRALRRRLSSRVDVLQVPSVAVPCGSSAPERLGIRRSKVIMLGDSGVGKTSIVFSYKYGPNPGLLMSSCNATIGASYTNFDISVFNNVRVQLQLWDTAGQERFRCMVPMYMRNASAAILVYDITSRDSFDQIDEWHSEVMRCPTAIDEPAIVLIGNKADQNDLREVAEGEGVSKALRLNARFFELSAVDTEVIRTIFNLVAEQIVHKCSDVESAREVDETMFEADSETGEDVAGGESEEASPVIRLANDDNGGGGWEPFRTEVGINR</sequence>
<dbReference type="InterPro" id="IPR005225">
    <property type="entry name" value="Small_GTP-bd"/>
</dbReference>
<evidence type="ECO:0000256" key="1">
    <source>
        <dbReference type="ARBA" id="ARBA00006270"/>
    </source>
</evidence>
<dbReference type="SMART" id="SM00176">
    <property type="entry name" value="RAN"/>
    <property type="match status" value="1"/>
</dbReference>
<dbReference type="Gene3D" id="3.40.50.300">
    <property type="entry name" value="P-loop containing nucleotide triphosphate hydrolases"/>
    <property type="match status" value="1"/>
</dbReference>
<dbReference type="SMART" id="SM00175">
    <property type="entry name" value="RAB"/>
    <property type="match status" value="1"/>
</dbReference>
<name>A0A183BHG9_GLOPA</name>
<reference evidence="4" key="1">
    <citation type="submission" date="2013-12" db="EMBL/GenBank/DDBJ databases">
        <authorList>
            <person name="Aslett M."/>
        </authorList>
    </citation>
    <scope>NUCLEOTIDE SEQUENCE [LARGE SCALE GENOMIC DNA]</scope>
    <source>
        <strain evidence="4">Lindley</strain>
    </source>
</reference>
<dbReference type="InterPro" id="IPR027417">
    <property type="entry name" value="P-loop_NTPase"/>
</dbReference>
<proteinExistence type="inferred from homology"/>
<comment type="similarity">
    <text evidence="1">Belongs to the small GTPase superfamily. Rab family.</text>
</comment>
<dbReference type="Proteomes" id="UP000050741">
    <property type="component" value="Unassembled WGS sequence"/>
</dbReference>
<dbReference type="CDD" id="cd00154">
    <property type="entry name" value="Rab"/>
    <property type="match status" value="1"/>
</dbReference>
<evidence type="ECO:0000256" key="3">
    <source>
        <dbReference type="SAM" id="MobiDB-lite"/>
    </source>
</evidence>
<protein>
    <submittedName>
        <fullName evidence="5">Ras-related protein Rab-6A</fullName>
    </submittedName>
</protein>
<dbReference type="PRINTS" id="PR00449">
    <property type="entry name" value="RASTRNSFRMNG"/>
</dbReference>
<accession>A0A183BHG9</accession>
<dbReference type="PROSITE" id="PS51419">
    <property type="entry name" value="RAB"/>
    <property type="match status" value="1"/>
</dbReference>
<dbReference type="WBParaSite" id="GPLIN_000004700">
    <property type="protein sequence ID" value="GPLIN_000004700"/>
    <property type="gene ID" value="GPLIN_000004700"/>
</dbReference>
<reference evidence="5" key="3">
    <citation type="submission" date="2016-06" db="UniProtKB">
        <authorList>
            <consortium name="WormBaseParasite"/>
        </authorList>
    </citation>
    <scope>IDENTIFICATION</scope>
</reference>
<dbReference type="FunFam" id="3.40.50.300:FF:001462">
    <property type="entry name" value="Small GTP-binding protein, putative"/>
    <property type="match status" value="1"/>
</dbReference>
<feature type="region of interest" description="Disordered" evidence="3">
    <location>
        <begin position="1"/>
        <end position="23"/>
    </location>
</feature>
<dbReference type="NCBIfam" id="TIGR00231">
    <property type="entry name" value="small_GTP"/>
    <property type="match status" value="1"/>
</dbReference>
<organism evidence="4 5">
    <name type="scientific">Globodera pallida</name>
    <name type="common">Potato cyst nematode worm</name>
    <name type="synonym">Heterodera pallida</name>
    <dbReference type="NCBI Taxonomy" id="36090"/>
    <lineage>
        <taxon>Eukaryota</taxon>
        <taxon>Metazoa</taxon>
        <taxon>Ecdysozoa</taxon>
        <taxon>Nematoda</taxon>
        <taxon>Chromadorea</taxon>
        <taxon>Rhabditida</taxon>
        <taxon>Tylenchina</taxon>
        <taxon>Tylenchomorpha</taxon>
        <taxon>Tylenchoidea</taxon>
        <taxon>Heteroderidae</taxon>
        <taxon>Heteroderinae</taxon>
        <taxon>Globodera</taxon>
    </lineage>
</organism>
<dbReference type="SMART" id="SM00173">
    <property type="entry name" value="RAS"/>
    <property type="match status" value="1"/>
</dbReference>
<dbReference type="PANTHER" id="PTHR47978">
    <property type="match status" value="1"/>
</dbReference>
<dbReference type="SUPFAM" id="SSF52540">
    <property type="entry name" value="P-loop containing nucleoside triphosphate hydrolases"/>
    <property type="match status" value="1"/>
</dbReference>
<evidence type="ECO:0000313" key="4">
    <source>
        <dbReference type="Proteomes" id="UP000050741"/>
    </source>
</evidence>
<evidence type="ECO:0000256" key="2">
    <source>
        <dbReference type="ARBA" id="ARBA00022741"/>
    </source>
</evidence>
<feature type="region of interest" description="Disordered" evidence="3">
    <location>
        <begin position="425"/>
        <end position="470"/>
    </location>
</feature>
<reference evidence="4" key="2">
    <citation type="submission" date="2014-05" db="EMBL/GenBank/DDBJ databases">
        <title>The genome and life-stage specific transcriptomes of Globodera pallida elucidate key aspects of plant parasitism by a cyst nematode.</title>
        <authorList>
            <person name="Cotton J.A."/>
            <person name="Lilley C.J."/>
            <person name="Jones L.M."/>
            <person name="Kikuchi T."/>
            <person name="Reid A.J."/>
            <person name="Thorpe P."/>
            <person name="Tsai I.J."/>
            <person name="Beasley H."/>
            <person name="Blok V."/>
            <person name="Cock P.J.A."/>
            <person name="Van den Akker S.E."/>
            <person name="Holroyd N."/>
            <person name="Hunt M."/>
            <person name="Mantelin S."/>
            <person name="Naghra H."/>
            <person name="Pain A."/>
            <person name="Palomares-Rius J.E."/>
            <person name="Zarowiecki M."/>
            <person name="Berriman M."/>
            <person name="Jones J.T."/>
            <person name="Urwin P.E."/>
        </authorList>
    </citation>
    <scope>NUCLEOTIDE SEQUENCE [LARGE SCALE GENOMIC DNA]</scope>
    <source>
        <strain evidence="4">Lindley</strain>
    </source>
</reference>